<dbReference type="AlphaFoldDB" id="A0AAV7QGX4"/>
<evidence type="ECO:0000313" key="1">
    <source>
        <dbReference type="EMBL" id="KAJ1139463.1"/>
    </source>
</evidence>
<dbReference type="Proteomes" id="UP001066276">
    <property type="component" value="Chromosome 6"/>
</dbReference>
<name>A0AAV7QGX4_PLEWA</name>
<dbReference type="EMBL" id="JANPWB010000010">
    <property type="protein sequence ID" value="KAJ1139463.1"/>
    <property type="molecule type" value="Genomic_DNA"/>
</dbReference>
<keyword evidence="2" id="KW-1185">Reference proteome</keyword>
<gene>
    <name evidence="1" type="ORF">NDU88_005835</name>
</gene>
<comment type="caution">
    <text evidence="1">The sequence shown here is derived from an EMBL/GenBank/DDBJ whole genome shotgun (WGS) entry which is preliminary data.</text>
</comment>
<protein>
    <submittedName>
        <fullName evidence="1">Uncharacterized protein</fullName>
    </submittedName>
</protein>
<organism evidence="1 2">
    <name type="scientific">Pleurodeles waltl</name>
    <name type="common">Iberian ribbed newt</name>
    <dbReference type="NCBI Taxonomy" id="8319"/>
    <lineage>
        <taxon>Eukaryota</taxon>
        <taxon>Metazoa</taxon>
        <taxon>Chordata</taxon>
        <taxon>Craniata</taxon>
        <taxon>Vertebrata</taxon>
        <taxon>Euteleostomi</taxon>
        <taxon>Amphibia</taxon>
        <taxon>Batrachia</taxon>
        <taxon>Caudata</taxon>
        <taxon>Salamandroidea</taxon>
        <taxon>Salamandridae</taxon>
        <taxon>Pleurodelinae</taxon>
        <taxon>Pleurodeles</taxon>
    </lineage>
</organism>
<accession>A0AAV7QGX4</accession>
<proteinExistence type="predicted"/>
<evidence type="ECO:0000313" key="2">
    <source>
        <dbReference type="Proteomes" id="UP001066276"/>
    </source>
</evidence>
<reference evidence="1" key="1">
    <citation type="journal article" date="2022" name="bioRxiv">
        <title>Sequencing and chromosome-scale assembly of the giantPleurodeles waltlgenome.</title>
        <authorList>
            <person name="Brown T."/>
            <person name="Elewa A."/>
            <person name="Iarovenko S."/>
            <person name="Subramanian E."/>
            <person name="Araus A.J."/>
            <person name="Petzold A."/>
            <person name="Susuki M."/>
            <person name="Suzuki K.-i.T."/>
            <person name="Hayashi T."/>
            <person name="Toyoda A."/>
            <person name="Oliveira C."/>
            <person name="Osipova E."/>
            <person name="Leigh N.D."/>
            <person name="Simon A."/>
            <person name="Yun M.H."/>
        </authorList>
    </citation>
    <scope>NUCLEOTIDE SEQUENCE</scope>
    <source>
        <strain evidence="1">20211129_DDA</strain>
        <tissue evidence="1">Liver</tissue>
    </source>
</reference>
<sequence length="82" mass="8885">MGAASPTQKMDTVDDKKLPFSDLTGVDCGKEGGQAACRGDPLTTATALDRPYIAVKYEGEIDYMFFRVSDDVSQCTLELISE</sequence>